<proteinExistence type="predicted"/>
<reference evidence="2" key="1">
    <citation type="submission" date="2022-11" db="EMBL/GenBank/DDBJ databases">
        <authorList>
            <person name="Hyden B.L."/>
            <person name="Feng K."/>
            <person name="Yates T."/>
            <person name="Jawdy S."/>
            <person name="Smart L.B."/>
            <person name="Muchero W."/>
        </authorList>
    </citation>
    <scope>NUCLEOTIDE SEQUENCE</scope>
    <source>
        <tissue evidence="2">Shoot tip</tissue>
    </source>
</reference>
<gene>
    <name evidence="2" type="ORF">OIU79_020516</name>
</gene>
<organism evidence="2 3">
    <name type="scientific">Salix purpurea</name>
    <name type="common">Purple osier willow</name>
    <dbReference type="NCBI Taxonomy" id="77065"/>
    <lineage>
        <taxon>Eukaryota</taxon>
        <taxon>Viridiplantae</taxon>
        <taxon>Streptophyta</taxon>
        <taxon>Embryophyta</taxon>
        <taxon>Tracheophyta</taxon>
        <taxon>Spermatophyta</taxon>
        <taxon>Magnoliopsida</taxon>
        <taxon>eudicotyledons</taxon>
        <taxon>Gunneridae</taxon>
        <taxon>Pentapetalae</taxon>
        <taxon>rosids</taxon>
        <taxon>fabids</taxon>
        <taxon>Malpighiales</taxon>
        <taxon>Salicaceae</taxon>
        <taxon>Saliceae</taxon>
        <taxon>Salix</taxon>
    </lineage>
</organism>
<keyword evidence="3" id="KW-1185">Reference proteome</keyword>
<protein>
    <submittedName>
        <fullName evidence="2">Uncharacterized protein</fullName>
    </submittedName>
</protein>
<feature type="compositionally biased region" description="Polar residues" evidence="1">
    <location>
        <begin position="1"/>
        <end position="27"/>
    </location>
</feature>
<feature type="region of interest" description="Disordered" evidence="1">
    <location>
        <begin position="1"/>
        <end position="47"/>
    </location>
</feature>
<evidence type="ECO:0000313" key="3">
    <source>
        <dbReference type="Proteomes" id="UP001151532"/>
    </source>
</evidence>
<name>A0A9Q0WLU4_SALPP</name>
<evidence type="ECO:0000256" key="1">
    <source>
        <dbReference type="SAM" id="MobiDB-lite"/>
    </source>
</evidence>
<dbReference type="AlphaFoldDB" id="A0A9Q0WLU4"/>
<dbReference type="OrthoDB" id="10416663at2759"/>
<comment type="caution">
    <text evidence="2">The sequence shown here is derived from an EMBL/GenBank/DDBJ whole genome shotgun (WGS) entry which is preliminary data.</text>
</comment>
<dbReference type="Proteomes" id="UP001151532">
    <property type="component" value="Chromosome 11"/>
</dbReference>
<reference evidence="2" key="2">
    <citation type="journal article" date="2023" name="Int. J. Mol. Sci.">
        <title>De Novo Assembly and Annotation of 11 Diverse Shrub Willow (Salix) Genomes Reveals Novel Gene Organization in Sex-Linked Regions.</title>
        <authorList>
            <person name="Hyden B."/>
            <person name="Feng K."/>
            <person name="Yates T.B."/>
            <person name="Jawdy S."/>
            <person name="Cereghino C."/>
            <person name="Smart L.B."/>
            <person name="Muchero W."/>
        </authorList>
    </citation>
    <scope>NUCLEOTIDE SEQUENCE</scope>
    <source>
        <tissue evidence="2">Shoot tip</tissue>
    </source>
</reference>
<dbReference type="EMBL" id="JAPFFK010000003">
    <property type="protein sequence ID" value="KAJ6769670.1"/>
    <property type="molecule type" value="Genomic_DNA"/>
</dbReference>
<evidence type="ECO:0000313" key="2">
    <source>
        <dbReference type="EMBL" id="KAJ6769670.1"/>
    </source>
</evidence>
<sequence>MTSRTYQSDMSSSLEQNSRVTGQSSLSESEHFPLSKNEVSISEFYPR</sequence>
<accession>A0A9Q0WLU4</accession>